<feature type="transmembrane region" description="Helical" evidence="6">
    <location>
        <begin position="7"/>
        <end position="24"/>
    </location>
</feature>
<comment type="caution">
    <text evidence="7">The sequence shown here is derived from an EMBL/GenBank/DDBJ whole genome shotgun (WGS) entry which is preliminary data.</text>
</comment>
<proteinExistence type="inferred from homology"/>
<feature type="transmembrane region" description="Helical" evidence="6">
    <location>
        <begin position="30"/>
        <end position="50"/>
    </location>
</feature>
<dbReference type="RefSeq" id="WP_106205223.1">
    <property type="nucleotide sequence ID" value="NZ_PVTD01000004.1"/>
</dbReference>
<evidence type="ECO:0000256" key="2">
    <source>
        <dbReference type="ARBA" id="ARBA00009773"/>
    </source>
</evidence>
<feature type="transmembrane region" description="Helical" evidence="6">
    <location>
        <begin position="247"/>
        <end position="271"/>
    </location>
</feature>
<dbReference type="Pfam" id="PF01594">
    <property type="entry name" value="AI-2E_transport"/>
    <property type="match status" value="1"/>
</dbReference>
<feature type="transmembrane region" description="Helical" evidence="6">
    <location>
        <begin position="291"/>
        <end position="311"/>
    </location>
</feature>
<organism evidence="7 8">
    <name type="scientific">Aliiruegeria haliotis</name>
    <dbReference type="NCBI Taxonomy" id="1280846"/>
    <lineage>
        <taxon>Bacteria</taxon>
        <taxon>Pseudomonadati</taxon>
        <taxon>Pseudomonadota</taxon>
        <taxon>Alphaproteobacteria</taxon>
        <taxon>Rhodobacterales</taxon>
        <taxon>Roseobacteraceae</taxon>
        <taxon>Aliiruegeria</taxon>
    </lineage>
</organism>
<dbReference type="EMBL" id="PVTD01000004">
    <property type="protein sequence ID" value="PRY23844.1"/>
    <property type="molecule type" value="Genomic_DNA"/>
</dbReference>
<evidence type="ECO:0000313" key="7">
    <source>
        <dbReference type="EMBL" id="PRY23844.1"/>
    </source>
</evidence>
<keyword evidence="5 6" id="KW-0472">Membrane</keyword>
<dbReference type="PANTHER" id="PTHR21716">
    <property type="entry name" value="TRANSMEMBRANE PROTEIN"/>
    <property type="match status" value="1"/>
</dbReference>
<protein>
    <submittedName>
        <fullName evidence="7">Putative PurR-regulated permease PerM</fullName>
    </submittedName>
</protein>
<feature type="transmembrane region" description="Helical" evidence="6">
    <location>
        <begin position="140"/>
        <end position="162"/>
    </location>
</feature>
<evidence type="ECO:0000256" key="4">
    <source>
        <dbReference type="ARBA" id="ARBA00022989"/>
    </source>
</evidence>
<gene>
    <name evidence="7" type="ORF">CLV78_104337</name>
</gene>
<name>A0A2T0RRN5_9RHOB</name>
<dbReference type="PANTHER" id="PTHR21716:SF64">
    <property type="entry name" value="AI-2 TRANSPORT PROTEIN TQSA"/>
    <property type="match status" value="1"/>
</dbReference>
<keyword evidence="8" id="KW-1185">Reference proteome</keyword>
<keyword evidence="4 6" id="KW-1133">Transmembrane helix</keyword>
<feature type="transmembrane region" description="Helical" evidence="6">
    <location>
        <begin position="62"/>
        <end position="87"/>
    </location>
</feature>
<dbReference type="Proteomes" id="UP000239480">
    <property type="component" value="Unassembled WGS sequence"/>
</dbReference>
<comment type="subcellular location">
    <subcellularLocation>
        <location evidence="1">Membrane</location>
        <topology evidence="1">Multi-pass membrane protein</topology>
    </subcellularLocation>
</comment>
<sequence length="359" mass="39008">MPNPHLANTVLSLVLVVLIGWLLVIGKGILLPIFTAVIAVYILNASAISLGKRPVIGLLPAWALRILALLFFTLFVVAIGLIVSVTVDELLRVTPTYQQNLEILVSQMAGMVGLQDDPSWEEIRDATVDRVRLQSLFSTLLSSLTSFGGSIFFVVVYAGFLLGESKRFARRVEAALPADEAHRLLEIVTDVNRRIGEYLAVKTLINIILGVISYSILWAMGVDFAAFWAVIIALLNYIPYVGSLMGVVFPVVLSLAQFGSFFTTALLALLLTGAQTYVGNVMDPRMIGRQLNMSPFVVLVALSVWTALWGIPGAILAIPMTSMITIICAAFPGTRFIAVILADEPGNLEPDQIRDEPLP</sequence>
<dbReference type="GO" id="GO:0055085">
    <property type="term" value="P:transmembrane transport"/>
    <property type="evidence" value="ECO:0007669"/>
    <property type="project" value="TreeGrafter"/>
</dbReference>
<accession>A0A2T0RRN5</accession>
<dbReference type="GO" id="GO:0016020">
    <property type="term" value="C:membrane"/>
    <property type="evidence" value="ECO:0007669"/>
    <property type="project" value="UniProtKB-SubCell"/>
</dbReference>
<reference evidence="7 8" key="1">
    <citation type="submission" date="2018-03" db="EMBL/GenBank/DDBJ databases">
        <title>Genomic Encyclopedia of Archaeal and Bacterial Type Strains, Phase II (KMG-II): from individual species to whole genera.</title>
        <authorList>
            <person name="Goeker M."/>
        </authorList>
    </citation>
    <scope>NUCLEOTIDE SEQUENCE [LARGE SCALE GENOMIC DNA]</scope>
    <source>
        <strain evidence="7 8">DSM 29328</strain>
    </source>
</reference>
<dbReference type="InterPro" id="IPR002549">
    <property type="entry name" value="AI-2E-like"/>
</dbReference>
<evidence type="ECO:0000313" key="8">
    <source>
        <dbReference type="Proteomes" id="UP000239480"/>
    </source>
</evidence>
<comment type="similarity">
    <text evidence="2">Belongs to the autoinducer-2 exporter (AI-2E) (TC 2.A.86) family.</text>
</comment>
<keyword evidence="3 6" id="KW-0812">Transmembrane</keyword>
<dbReference type="AlphaFoldDB" id="A0A2T0RRN5"/>
<evidence type="ECO:0000256" key="5">
    <source>
        <dbReference type="ARBA" id="ARBA00023136"/>
    </source>
</evidence>
<dbReference type="OrthoDB" id="9799225at2"/>
<feature type="transmembrane region" description="Helical" evidence="6">
    <location>
        <begin position="203"/>
        <end position="235"/>
    </location>
</feature>
<evidence type="ECO:0000256" key="6">
    <source>
        <dbReference type="SAM" id="Phobius"/>
    </source>
</evidence>
<evidence type="ECO:0000256" key="1">
    <source>
        <dbReference type="ARBA" id="ARBA00004141"/>
    </source>
</evidence>
<evidence type="ECO:0000256" key="3">
    <source>
        <dbReference type="ARBA" id="ARBA00022692"/>
    </source>
</evidence>